<organism evidence="13 14">
    <name type="scientific">Sunxiuqinia dokdonensis</name>
    <dbReference type="NCBI Taxonomy" id="1409788"/>
    <lineage>
        <taxon>Bacteria</taxon>
        <taxon>Pseudomonadati</taxon>
        <taxon>Bacteroidota</taxon>
        <taxon>Bacteroidia</taxon>
        <taxon>Marinilabiliales</taxon>
        <taxon>Prolixibacteraceae</taxon>
        <taxon>Sunxiuqinia</taxon>
    </lineage>
</organism>
<keyword evidence="8 10" id="KW-0472">Membrane</keyword>
<dbReference type="NCBIfam" id="TIGR04057">
    <property type="entry name" value="SusC_RagA_signa"/>
    <property type="match status" value="1"/>
</dbReference>
<dbReference type="InterPro" id="IPR039426">
    <property type="entry name" value="TonB-dep_rcpt-like"/>
</dbReference>
<evidence type="ECO:0000313" key="13">
    <source>
        <dbReference type="EMBL" id="KOH44950.1"/>
    </source>
</evidence>
<proteinExistence type="inferred from homology"/>
<evidence type="ECO:0000256" key="4">
    <source>
        <dbReference type="ARBA" id="ARBA00022496"/>
    </source>
</evidence>
<dbReference type="InterPro" id="IPR023996">
    <property type="entry name" value="TonB-dep_OMP_SusC/RagA"/>
</dbReference>
<dbReference type="InterPro" id="IPR008969">
    <property type="entry name" value="CarboxyPept-like_regulatory"/>
</dbReference>
<evidence type="ECO:0000256" key="9">
    <source>
        <dbReference type="ARBA" id="ARBA00023237"/>
    </source>
</evidence>
<dbReference type="NCBIfam" id="TIGR04056">
    <property type="entry name" value="OMP_RagA_SusC"/>
    <property type="match status" value="1"/>
</dbReference>
<keyword evidence="7 11" id="KW-0798">TonB box</keyword>
<evidence type="ECO:0000256" key="8">
    <source>
        <dbReference type="ARBA" id="ARBA00023136"/>
    </source>
</evidence>
<evidence type="ECO:0000256" key="2">
    <source>
        <dbReference type="ARBA" id="ARBA00022448"/>
    </source>
</evidence>
<keyword evidence="6" id="KW-0408">Iron</keyword>
<evidence type="ECO:0000256" key="7">
    <source>
        <dbReference type="ARBA" id="ARBA00023077"/>
    </source>
</evidence>
<dbReference type="InterPro" id="IPR011662">
    <property type="entry name" value="Secretin/TonB_short_N"/>
</dbReference>
<evidence type="ECO:0000256" key="3">
    <source>
        <dbReference type="ARBA" id="ARBA00022452"/>
    </source>
</evidence>
<dbReference type="GO" id="GO:0006826">
    <property type="term" value="P:iron ion transport"/>
    <property type="evidence" value="ECO:0007669"/>
    <property type="project" value="UniProtKB-KW"/>
</dbReference>
<evidence type="ECO:0000256" key="11">
    <source>
        <dbReference type="RuleBase" id="RU003357"/>
    </source>
</evidence>
<sequence>MKKNQIYPPERKRYLTPKLLLSMKLTVLLFLISILGVTANTYSQQSKFDMDYTNVAIKDVITEIKARSDFQFFYSNDDFDVNQKVNVQVSDASVAEVLDQLLGSLDVTYKIVDKSVIISKNDMRWSFDQRIQQPKTVSGTVTDVTGDPLPGVTVVVRGTTNGTITDFDGNYALSNVPEESTLVFSFVGMENQEHPVAGQSVIDVVLESKVSDIEEVVVVGYGVQRREAVTGSVASIAGESLRDIPASNFTQALQGRLPGVEFAQTSTRPGATMQIRIRGTRSLTASNDPLIVLDGIPFVGSINEINTNDIKSMDILKDASATAIYGSRGANGVILITTNKGKQGQKAQITYNGRQGVSKVFAKYPMMNGPEFIALRAARGQFTNGPDEFDEINTDWQDMFFRNGNQGSHDIGLSGGTATGTYSFNIGYLQDQGVIPTNQFTRYSLRSSVDQEVGKYVRFGFNSNNNYNFTEGNQIGLYGVLSMSPIADPYNEDGTLRRTIRMPLDEQYTITRDVVEGLEDEWLEHNRGFATYNSVYGEVKIPWVEGLKFRATLGLDFIQTNNGSYTAEGVNSSNPDTESTASISNYHTYHWTIENLLTYDRIFADKHRVNVVGLYSAEQNTSFNSGTNAKGIPSESFQYYSLSNSLGEITTTNPADGGYTQTGLVSYMGRVMYEYSDKYMLTATVRTDASSRLAEGHKWHTYPAVSAGWNIKNEPFMQDFRTLDRLKLRVGYGQTSNQAVGAFSTLGRLTSRNYNFGDATYATGYYVTQLPNPNLGWEYSETWNYGVDFALLKNRLSGTLEYYVTNTKDILLGLGLPRTSGVSSYTANIGETQNKGVELSLNGTILNNVNGWTWEAGLNFYTNKNELVALASGQERDEGNAWFVGYSINSIFDYERVGLWQENDPHRDILEPGGNAGMIKVKYTGDYNSDGTPVRQIGPDDRQVLEVDPDFQGGFNTRVAYKGFDLSLIGSFQSGGILVSTLNGPSSYLNLMTGRRGNIKVDYWTPENTGAKYPNPAGVISGDNPKYLSTMAYFNGSFLKVRNISLGYDFSQSLLKASGVSMRIYATVQNPFVMFSDFNKEMGLDPETNSRGDQNVATGGYNNRILTVGFNSPSTRNYIIGVNLTF</sequence>
<dbReference type="InterPro" id="IPR037066">
    <property type="entry name" value="Plug_dom_sf"/>
</dbReference>
<evidence type="ECO:0000256" key="10">
    <source>
        <dbReference type="PROSITE-ProRule" id="PRU01360"/>
    </source>
</evidence>
<evidence type="ECO:0000259" key="12">
    <source>
        <dbReference type="SMART" id="SM00965"/>
    </source>
</evidence>
<dbReference type="SUPFAM" id="SSF56935">
    <property type="entry name" value="Porins"/>
    <property type="match status" value="1"/>
</dbReference>
<dbReference type="Gene3D" id="2.60.40.1120">
    <property type="entry name" value="Carboxypeptidase-like, regulatory domain"/>
    <property type="match status" value="1"/>
</dbReference>
<dbReference type="FunFam" id="2.170.130.10:FF:000008">
    <property type="entry name" value="SusC/RagA family TonB-linked outer membrane protein"/>
    <property type="match status" value="1"/>
</dbReference>
<keyword evidence="2 10" id="KW-0813">Transport</keyword>
<keyword evidence="4" id="KW-0410">Iron transport</keyword>
<dbReference type="STRING" id="1409788.NC99_22620"/>
<evidence type="ECO:0000313" key="14">
    <source>
        <dbReference type="Proteomes" id="UP000036958"/>
    </source>
</evidence>
<dbReference type="Gene3D" id="2.40.170.20">
    <property type="entry name" value="TonB-dependent receptor, beta-barrel domain"/>
    <property type="match status" value="1"/>
</dbReference>
<dbReference type="AlphaFoldDB" id="A0A0L8V8Y4"/>
<evidence type="ECO:0000256" key="1">
    <source>
        <dbReference type="ARBA" id="ARBA00004571"/>
    </source>
</evidence>
<dbReference type="GO" id="GO:0009279">
    <property type="term" value="C:cell outer membrane"/>
    <property type="evidence" value="ECO:0007669"/>
    <property type="project" value="UniProtKB-SubCell"/>
</dbReference>
<evidence type="ECO:0000256" key="5">
    <source>
        <dbReference type="ARBA" id="ARBA00022692"/>
    </source>
</evidence>
<feature type="domain" description="Secretin/TonB short N-terminal" evidence="12">
    <location>
        <begin position="70"/>
        <end position="121"/>
    </location>
</feature>
<dbReference type="Pfam" id="PF00593">
    <property type="entry name" value="TonB_dep_Rec_b-barrel"/>
    <property type="match status" value="1"/>
</dbReference>
<dbReference type="Pfam" id="PF07660">
    <property type="entry name" value="STN"/>
    <property type="match status" value="1"/>
</dbReference>
<dbReference type="InterPro" id="IPR012910">
    <property type="entry name" value="Plug_dom"/>
</dbReference>
<comment type="similarity">
    <text evidence="10 11">Belongs to the TonB-dependent receptor family.</text>
</comment>
<accession>A0A0L8V8Y4</accession>
<dbReference type="EMBL" id="LGIA01000150">
    <property type="protein sequence ID" value="KOH44950.1"/>
    <property type="molecule type" value="Genomic_DNA"/>
</dbReference>
<keyword evidence="3 10" id="KW-1134">Transmembrane beta strand</keyword>
<keyword evidence="13" id="KW-0176">Collagen</keyword>
<dbReference type="SMART" id="SM00965">
    <property type="entry name" value="STN"/>
    <property type="match status" value="1"/>
</dbReference>
<dbReference type="Proteomes" id="UP000036958">
    <property type="component" value="Unassembled WGS sequence"/>
</dbReference>
<protein>
    <submittedName>
        <fullName evidence="13">Collagen-binding protein</fullName>
    </submittedName>
</protein>
<dbReference type="InterPro" id="IPR023997">
    <property type="entry name" value="TonB-dep_OMP_SusC/RagA_CS"/>
</dbReference>
<comment type="subcellular location">
    <subcellularLocation>
        <location evidence="1 10">Cell outer membrane</location>
        <topology evidence="1 10">Multi-pass membrane protein</topology>
    </subcellularLocation>
</comment>
<name>A0A0L8V8Y4_9BACT</name>
<keyword evidence="14" id="KW-1185">Reference proteome</keyword>
<dbReference type="InterPro" id="IPR000531">
    <property type="entry name" value="Beta-barrel_TonB"/>
</dbReference>
<evidence type="ECO:0000256" key="6">
    <source>
        <dbReference type="ARBA" id="ARBA00023004"/>
    </source>
</evidence>
<gene>
    <name evidence="13" type="ORF">NC99_22620</name>
</gene>
<dbReference type="Gene3D" id="2.170.130.10">
    <property type="entry name" value="TonB-dependent receptor, plug domain"/>
    <property type="match status" value="1"/>
</dbReference>
<comment type="caution">
    <text evidence="13">The sequence shown here is derived from an EMBL/GenBank/DDBJ whole genome shotgun (WGS) entry which is preliminary data.</text>
</comment>
<dbReference type="SUPFAM" id="SSF49464">
    <property type="entry name" value="Carboxypeptidase regulatory domain-like"/>
    <property type="match status" value="1"/>
</dbReference>
<dbReference type="PROSITE" id="PS52016">
    <property type="entry name" value="TONB_DEPENDENT_REC_3"/>
    <property type="match status" value="1"/>
</dbReference>
<dbReference type="FunFam" id="2.60.40.1120:FF:000003">
    <property type="entry name" value="Outer membrane protein Omp121"/>
    <property type="match status" value="1"/>
</dbReference>
<keyword evidence="9 10" id="KW-0998">Cell outer membrane</keyword>
<dbReference type="Pfam" id="PF13715">
    <property type="entry name" value="CarbopepD_reg_2"/>
    <property type="match status" value="1"/>
</dbReference>
<keyword evidence="4" id="KW-0406">Ion transport</keyword>
<dbReference type="InterPro" id="IPR036942">
    <property type="entry name" value="Beta-barrel_TonB_sf"/>
</dbReference>
<reference evidence="14" key="1">
    <citation type="submission" date="2015-07" db="EMBL/GenBank/DDBJ databases">
        <title>Genome sequencing of Sunxiuqinia dokdonensis strain SK.</title>
        <authorList>
            <person name="Ahn S."/>
            <person name="Kim B.-C."/>
        </authorList>
    </citation>
    <scope>NUCLEOTIDE SEQUENCE [LARGE SCALE GENOMIC DNA]</scope>
    <source>
        <strain evidence="14">SK</strain>
    </source>
</reference>
<keyword evidence="5 10" id="KW-0812">Transmembrane</keyword>
<dbReference type="PATRIC" id="fig|1409788.3.peg.2335"/>
<dbReference type="Pfam" id="PF07715">
    <property type="entry name" value="Plug"/>
    <property type="match status" value="1"/>
</dbReference>